<evidence type="ECO:0000256" key="10">
    <source>
        <dbReference type="SAM" id="MobiDB-lite"/>
    </source>
</evidence>
<evidence type="ECO:0000256" key="3">
    <source>
        <dbReference type="ARBA" id="ARBA00022737"/>
    </source>
</evidence>
<dbReference type="SMART" id="SM00249">
    <property type="entry name" value="PHD"/>
    <property type="match status" value="7"/>
</dbReference>
<organism evidence="14">
    <name type="scientific">Petromyzon marinus</name>
    <name type="common">Sea lamprey</name>
    <dbReference type="NCBI Taxonomy" id="7757"/>
    <lineage>
        <taxon>Eukaryota</taxon>
        <taxon>Metazoa</taxon>
        <taxon>Chordata</taxon>
        <taxon>Craniata</taxon>
        <taxon>Vertebrata</taxon>
        <taxon>Cyclostomata</taxon>
        <taxon>Hyperoartia</taxon>
        <taxon>Petromyzontiformes</taxon>
        <taxon>Petromyzontidae</taxon>
        <taxon>Petromyzon</taxon>
    </lineage>
</organism>
<feature type="domain" description="PHD-type" evidence="11">
    <location>
        <begin position="802"/>
        <end position="855"/>
    </location>
</feature>
<dbReference type="InterPro" id="IPR047004">
    <property type="entry name" value="KMT2C_PHD2"/>
</dbReference>
<feature type="region of interest" description="Disordered" evidence="10">
    <location>
        <begin position="726"/>
        <end position="784"/>
    </location>
</feature>
<dbReference type="GeneTree" id="ENSGT00940000155281"/>
<keyword evidence="5" id="KW-0862">Zinc</keyword>
<dbReference type="Gene3D" id="1.10.30.10">
    <property type="entry name" value="High mobility group box domain"/>
    <property type="match status" value="1"/>
</dbReference>
<dbReference type="FunFam" id="3.30.40.10:FF:000064">
    <property type="entry name" value="Histone-lysine N-methyltransferase 2C"/>
    <property type="match status" value="1"/>
</dbReference>
<protein>
    <submittedName>
        <fullName evidence="14">Uncharacterized protein</fullName>
    </submittedName>
</protein>
<dbReference type="PANTHER" id="PTHR45888">
    <property type="entry name" value="HL01030P-RELATED"/>
    <property type="match status" value="1"/>
</dbReference>
<dbReference type="GO" id="GO:0008270">
    <property type="term" value="F:zinc ion binding"/>
    <property type="evidence" value="ECO:0007669"/>
    <property type="project" value="UniProtKB-KW"/>
</dbReference>
<dbReference type="GO" id="GO:0045944">
    <property type="term" value="P:positive regulation of transcription by RNA polymerase II"/>
    <property type="evidence" value="ECO:0007669"/>
    <property type="project" value="TreeGrafter"/>
</dbReference>
<dbReference type="Pfam" id="PF00628">
    <property type="entry name" value="PHD"/>
    <property type="match status" value="4"/>
</dbReference>
<feature type="compositionally biased region" description="Basic and acidic residues" evidence="10">
    <location>
        <begin position="1610"/>
        <end position="1621"/>
    </location>
</feature>
<feature type="domain" description="PHD-type" evidence="11">
    <location>
        <begin position="226"/>
        <end position="308"/>
    </location>
</feature>
<evidence type="ECO:0000313" key="14">
    <source>
        <dbReference type="Ensembl" id="ENSPMAP00000002590.1"/>
    </source>
</evidence>
<feature type="region of interest" description="Disordered" evidence="10">
    <location>
        <begin position="528"/>
        <end position="603"/>
    </location>
</feature>
<feature type="compositionally biased region" description="Basic and acidic residues" evidence="10">
    <location>
        <begin position="1812"/>
        <end position="1823"/>
    </location>
</feature>
<feature type="domain" description="PHD-type" evidence="11">
    <location>
        <begin position="852"/>
        <end position="902"/>
    </location>
</feature>
<dbReference type="InterPro" id="IPR001841">
    <property type="entry name" value="Znf_RING"/>
</dbReference>
<dbReference type="FunFam" id="3.30.40.10:FF:000852">
    <property type="entry name" value="Histone-lysine N-methyltransferase 2C"/>
    <property type="match status" value="1"/>
</dbReference>
<dbReference type="GO" id="GO:0042800">
    <property type="term" value="F:histone H3K4 methyltransferase activity"/>
    <property type="evidence" value="ECO:0007669"/>
    <property type="project" value="TreeGrafter"/>
</dbReference>
<dbReference type="PROSITE" id="PS50016">
    <property type="entry name" value="ZF_PHD_2"/>
    <property type="match status" value="5"/>
</dbReference>
<feature type="domain" description="PHD-type" evidence="13">
    <location>
        <begin position="97"/>
        <end position="201"/>
    </location>
</feature>
<dbReference type="PROSITE" id="PS51805">
    <property type="entry name" value="EPHD"/>
    <property type="match status" value="1"/>
</dbReference>
<keyword evidence="8" id="KW-0539">Nucleus</keyword>
<feature type="region of interest" description="Disordered" evidence="10">
    <location>
        <begin position="1046"/>
        <end position="1124"/>
    </location>
</feature>
<dbReference type="InterPro" id="IPR001965">
    <property type="entry name" value="Znf_PHD"/>
</dbReference>
<dbReference type="FunFam" id="3.30.40.10:FF:000080">
    <property type="entry name" value="Histone-lysine N-methyltransferase 2C"/>
    <property type="match status" value="1"/>
</dbReference>
<dbReference type="CDD" id="cd15665">
    <property type="entry name" value="ePHD1_KMT2C_like"/>
    <property type="match status" value="1"/>
</dbReference>
<reference evidence="14" key="2">
    <citation type="submission" date="2025-09" db="UniProtKB">
        <authorList>
            <consortium name="Ensembl"/>
        </authorList>
    </citation>
    <scope>IDENTIFICATION</scope>
</reference>
<comment type="subcellular location">
    <subcellularLocation>
        <location evidence="1">Nucleus</location>
    </subcellularLocation>
</comment>
<dbReference type="GO" id="GO:0044666">
    <property type="term" value="C:MLL3/4 complex"/>
    <property type="evidence" value="ECO:0007669"/>
    <property type="project" value="TreeGrafter"/>
</dbReference>
<sequence length="2085" mass="223798">TDERCVFCNRDEQSSLGQGELKRFNATPGLLTPVHYPTQKAAISRREQQTKFKTPSSAVPVLIGARQQHRHQEAVQAKAAVCCCSRTPAQALSALEELQRVGLPDDVAIRDLLKPTGHCWAHHCCAAWSEGVCLSPELELINVDRAVLAAVKQRCQHCRRLGATVKCWVESCSHMYHYPCAAVAGTFQDIRSLALLCPDHVHQAVTIAGEEANCVVCDQPGELHNQLFCTSCGQHYHGRCLEIAPSTAIRAGWQCPECKTNKKCMQPGDDSKMLVCDACDKGFHTYCLRPAMQSIPKNTWKCKHCRSCSDCGSRSAGAEPGSRWHRDYSLCERCHQQRASGRACPVCGRAHGRRPASTLLACQRCSRMVHAECEESGVRTGLDCRDYLCPLCRPRSLAQRERPRRLPPPPGTAPGGRDVVPFKPPPMAALAATAATTSIHVHRRLSQLIRLAIRTHTPRVAQIATQSLRHDVPLLRTGVSNTVGTYISHTLSTQVIVQDNLVNLEKKKITGESPCASSPLWSIQISPPSARASVGAEQPTQRHGVPRPVDRGVAGTPGQATGSNPQPLGKIAVPGSTAGTVAMSRPSGAAPAQSFSTSGERTALSAVPVRERLVPTIGGGGGASGGGCGSSGGSGVNIGGAHKFSAYSMACCSGTSQSVMPRIGMGKPAIFRQRFSTGRSRIRHLQFGILITVIGPNTTMPSREPCATATHARDLTLCHVSLHPQGPSVGFRGRRFPRGGPGGHPQSRGRGRGGSYRSPTGSITTSGGFTPEGSMKKEEPSEDAMPNTVVLFSTNDKYTLKQDMCVVCGSFGLGAEGQLLACSQCGQCYHPYCVGTKITRVVLSKGWRCLECTVCESCGLTSDPGRLLLCDDCDISYHIYCLEPPLHTVPKGGWKCKWCVCCLQCGASEPGFRCEWQNNHTQCAPCTSLSTCPVCSQAYREQQLIVQCRQCDRWMHGSCEGLHSEEEVEKAADDGFDCSLCRQHSTVSLGFSSSCTVGHWVQCPSSTGRERGKPAPRLYTQDGVCLTESGLHQLQRLALEPSARRRRVRARLRHGAVPGGDSSDPGSSDITSPRDAERSSEQPRRGQWPRPDSRSDTLTSPEREGADGGRPPKEETSPRKRKLYRPGVGGFLVRRRCGSGWARGRGGLLRGRSLSLTEWGPSAARTSEGSDGCIEPSTDEGLLSPDSGRLRKNHPRKRARLEDTFPPYLQEAFFGKSLLDSARDRPLDTTPALDDAAPLSSPCPPLAAPSAPPGLVREPVGGGAVDATEDPLTELSDDILGILTRDLGRQPADTAIFPLFLRTDKACEPSQPPPAFHARSLDNAFLPSDLDRMVPDDAGFVACALRELTHIEGKDVEELFTALSSQGGPQPQPLPQQPPTSGAVDILPEPFPGLAQPVFSALGSGCETDHNPPSSPLSQCRHCCYCPRSEKRATFSPAAGCSVASPASPWSGSQPPGGDERCESDGLSYNQRSALKWERDEELGEMATISAVLYANINFPGLRHEFPDWPTRSKQIAKLWRKASTEERAPYLQKARDNRAALRITRAQSGIRPPRKKQLPETYYPSTQSDDVHVRQGKEHHRLKEVEQEHEWKQRQQLRLQSKQQAKLEATQKLELAKQEQQKMSLHGEGAGDAEVDGAATAPASEFPDGESFPSAASQAEPARSPFAGDGGGGDGGGGKLAPFSPRPLSNPKGLSLDDVFVKPRAAVPPPAHEGFPQAAGRPHTELPPESGSGSRPASPWDPYPGAPEAPASAPGAATAPATTATSATTPPSAVRRHSAPSLDPYGNPPGTPRPVGTLPADSYFAMPKTPQRKEEPAFRRGAGEQAPRATALCDPYAKAPGTPRPSPIAEPYFRAAGPPPSLLSSRPDELPPPQQQQQQMFKAPFPAPQQMPLPIMSPSGVQQPPLGQPCQPPMGVSPGGYAASPSAIHGSPVRRPPSATEHYAQQQQTLPTSPYGQAAGAQGTLPPDPYVQAPHTPRPLVTSDPYAQPPGTPRPLSSDPYAQPPHTPRPLTSDPYAQPPGTPRPMTSDPYAQPPGTPRPMTSDPYAQPPGTPRPMTSDPYAQPPGTPRPFAADPYARQPQSQP</sequence>
<dbReference type="InterPro" id="IPR034732">
    <property type="entry name" value="EPHD"/>
</dbReference>
<name>S4RBK9_PETMA</name>
<feature type="compositionally biased region" description="Low complexity" evidence="10">
    <location>
        <begin position="1595"/>
        <end position="1605"/>
    </location>
</feature>
<evidence type="ECO:0000256" key="2">
    <source>
        <dbReference type="ARBA" id="ARBA00022723"/>
    </source>
</evidence>
<reference evidence="14" key="1">
    <citation type="submission" date="2025-08" db="UniProtKB">
        <authorList>
            <consortium name="Ensembl"/>
        </authorList>
    </citation>
    <scope>IDENTIFICATION</scope>
</reference>
<evidence type="ECO:0000256" key="8">
    <source>
        <dbReference type="ARBA" id="ARBA00023242"/>
    </source>
</evidence>
<evidence type="ECO:0000256" key="1">
    <source>
        <dbReference type="ARBA" id="ARBA00004123"/>
    </source>
</evidence>
<dbReference type="CDD" id="cd15594">
    <property type="entry name" value="PHD2_KMT2C"/>
    <property type="match status" value="1"/>
</dbReference>
<dbReference type="Gene3D" id="3.30.40.10">
    <property type="entry name" value="Zinc/RING finger domain, C3HC4 (zinc finger)"/>
    <property type="match status" value="6"/>
</dbReference>
<evidence type="ECO:0000259" key="12">
    <source>
        <dbReference type="PROSITE" id="PS50089"/>
    </source>
</evidence>
<dbReference type="CDD" id="cd15513">
    <property type="entry name" value="PHD5_KMT2C_like"/>
    <property type="match status" value="1"/>
</dbReference>
<dbReference type="CDD" id="cd15489">
    <property type="entry name" value="PHD_SF"/>
    <property type="match status" value="1"/>
</dbReference>
<keyword evidence="6" id="KW-0805">Transcription regulation</keyword>
<dbReference type="Pfam" id="PF13832">
    <property type="entry name" value="zf-HC5HC2H_2"/>
    <property type="match status" value="1"/>
</dbReference>
<feature type="compositionally biased region" description="Basic and acidic residues" evidence="10">
    <location>
        <begin position="1570"/>
        <end position="1594"/>
    </location>
</feature>
<dbReference type="PANTHER" id="PTHR45888:SF6">
    <property type="entry name" value="HL01030P-RELATED"/>
    <property type="match status" value="1"/>
</dbReference>
<feature type="region of interest" description="Disordered" evidence="10">
    <location>
        <begin position="1444"/>
        <end position="1466"/>
    </location>
</feature>
<dbReference type="PROSITE" id="PS50089">
    <property type="entry name" value="ZF_RING_2"/>
    <property type="match status" value="1"/>
</dbReference>
<evidence type="ECO:0000256" key="6">
    <source>
        <dbReference type="ARBA" id="ARBA00023015"/>
    </source>
</evidence>
<dbReference type="CDD" id="cd15509">
    <property type="entry name" value="PHD1_KMT2C_like"/>
    <property type="match status" value="1"/>
</dbReference>
<dbReference type="InterPro" id="IPR011011">
    <property type="entry name" value="Znf_FYVE_PHD"/>
</dbReference>
<evidence type="ECO:0000259" key="13">
    <source>
        <dbReference type="PROSITE" id="PS51805"/>
    </source>
</evidence>
<dbReference type="FunFam" id="3.30.40.10:FF:000070">
    <property type="entry name" value="Histone-lysine N-methyltransferase"/>
    <property type="match status" value="1"/>
</dbReference>
<evidence type="ECO:0000256" key="9">
    <source>
        <dbReference type="PROSITE-ProRule" id="PRU00175"/>
    </source>
</evidence>
<dbReference type="HOGENOM" id="CLU_232616_0_0_1"/>
<feature type="compositionally biased region" description="Low complexity" evidence="10">
    <location>
        <begin position="1059"/>
        <end position="1071"/>
    </location>
</feature>
<dbReference type="OMA" id="MEFIVAQ"/>
<dbReference type="InterPro" id="IPR036910">
    <property type="entry name" value="HMG_box_dom_sf"/>
</dbReference>
<feature type="compositionally biased region" description="Polar residues" evidence="10">
    <location>
        <begin position="1944"/>
        <end position="1956"/>
    </location>
</feature>
<feature type="region of interest" description="Disordered" evidence="10">
    <location>
        <begin position="1546"/>
        <end position="2085"/>
    </location>
</feature>
<dbReference type="SMART" id="SM00184">
    <property type="entry name" value="RING"/>
    <property type="match status" value="5"/>
</dbReference>
<dbReference type="SUPFAM" id="SSF57903">
    <property type="entry name" value="FYVE/PHD zinc finger"/>
    <property type="match status" value="6"/>
</dbReference>
<evidence type="ECO:0000259" key="11">
    <source>
        <dbReference type="PROSITE" id="PS50016"/>
    </source>
</evidence>
<keyword evidence="3" id="KW-0677">Repeat</keyword>
<evidence type="ECO:0000256" key="4">
    <source>
        <dbReference type="ARBA" id="ARBA00022771"/>
    </source>
</evidence>
<evidence type="ECO:0000256" key="5">
    <source>
        <dbReference type="ARBA" id="ARBA00022833"/>
    </source>
</evidence>
<feature type="compositionally biased region" description="Basic and acidic residues" evidence="10">
    <location>
        <begin position="1072"/>
        <end position="1084"/>
    </location>
</feature>
<feature type="domain" description="RING-type" evidence="12">
    <location>
        <begin position="214"/>
        <end position="259"/>
    </location>
</feature>
<feature type="domain" description="PHD-type" evidence="11">
    <location>
        <begin position="929"/>
        <end position="984"/>
    </location>
</feature>
<dbReference type="Ensembl" id="ENSPMAT00000002602.1">
    <property type="protein sequence ID" value="ENSPMAP00000002590.1"/>
    <property type="gene ID" value="ENSPMAG00000002341.1"/>
</dbReference>
<keyword evidence="2" id="KW-0479">Metal-binding</keyword>
<feature type="compositionally biased region" description="Low complexity" evidence="10">
    <location>
        <begin position="1876"/>
        <end position="1885"/>
    </location>
</feature>
<feature type="compositionally biased region" description="Gly residues" evidence="10">
    <location>
        <begin position="1669"/>
        <end position="1680"/>
    </location>
</feature>
<feature type="compositionally biased region" description="Basic and acidic residues" evidence="10">
    <location>
        <begin position="1091"/>
        <end position="1118"/>
    </location>
</feature>
<feature type="compositionally biased region" description="Low complexity" evidence="10">
    <location>
        <begin position="1749"/>
        <end position="1774"/>
    </location>
</feature>
<dbReference type="SUPFAM" id="SSF47095">
    <property type="entry name" value="HMG-box"/>
    <property type="match status" value="1"/>
</dbReference>
<proteinExistence type="predicted"/>
<dbReference type="FunFam" id="1.10.30.10:FF:000009">
    <property type="entry name" value="Histone-lysine N-methyltransferase"/>
    <property type="match status" value="1"/>
</dbReference>
<feature type="region of interest" description="Disordered" evidence="10">
    <location>
        <begin position="1160"/>
        <end position="1198"/>
    </location>
</feature>
<evidence type="ECO:0000256" key="7">
    <source>
        <dbReference type="ARBA" id="ARBA00023163"/>
    </source>
</evidence>
<dbReference type="STRING" id="7757.ENSPMAP00000002590"/>
<feature type="domain" description="PHD-type" evidence="11">
    <location>
        <begin position="341"/>
        <end position="395"/>
    </location>
</feature>
<accession>S4RBK9</accession>
<dbReference type="GO" id="GO:0003713">
    <property type="term" value="F:transcription coactivator activity"/>
    <property type="evidence" value="ECO:0007669"/>
    <property type="project" value="TreeGrafter"/>
</dbReference>
<dbReference type="InterPro" id="IPR013083">
    <property type="entry name" value="Znf_RING/FYVE/PHD"/>
</dbReference>
<keyword evidence="4 9" id="KW-0863">Zinc-finger</keyword>
<feature type="region of interest" description="Disordered" evidence="10">
    <location>
        <begin position="1364"/>
        <end position="1389"/>
    </location>
</feature>
<keyword evidence="7" id="KW-0804">Transcription</keyword>
<dbReference type="InterPro" id="IPR019787">
    <property type="entry name" value="Znf_PHD-finger"/>
</dbReference>